<accession>A0ABU6SAC2</accession>
<feature type="region of interest" description="Disordered" evidence="1">
    <location>
        <begin position="1"/>
        <end position="20"/>
    </location>
</feature>
<protein>
    <submittedName>
        <fullName evidence="2">Uncharacterized protein</fullName>
    </submittedName>
</protein>
<evidence type="ECO:0000313" key="3">
    <source>
        <dbReference type="Proteomes" id="UP001341840"/>
    </source>
</evidence>
<proteinExistence type="predicted"/>
<gene>
    <name evidence="2" type="ORF">PIB30_025245</name>
</gene>
<sequence>MSPQKGSQKGARNGAPAPCPSRARALDVNFVIKQRVSWPRHLRRAALRSLQTFIWTIIYRCKDLDVSFPMALEPSRLDLCSSSYDQISDRRSGLTALGEFCALIFGCDFVIELRGTERSIQHESCRN</sequence>
<organism evidence="2 3">
    <name type="scientific">Stylosanthes scabra</name>
    <dbReference type="NCBI Taxonomy" id="79078"/>
    <lineage>
        <taxon>Eukaryota</taxon>
        <taxon>Viridiplantae</taxon>
        <taxon>Streptophyta</taxon>
        <taxon>Embryophyta</taxon>
        <taxon>Tracheophyta</taxon>
        <taxon>Spermatophyta</taxon>
        <taxon>Magnoliopsida</taxon>
        <taxon>eudicotyledons</taxon>
        <taxon>Gunneridae</taxon>
        <taxon>Pentapetalae</taxon>
        <taxon>rosids</taxon>
        <taxon>fabids</taxon>
        <taxon>Fabales</taxon>
        <taxon>Fabaceae</taxon>
        <taxon>Papilionoideae</taxon>
        <taxon>50 kb inversion clade</taxon>
        <taxon>dalbergioids sensu lato</taxon>
        <taxon>Dalbergieae</taxon>
        <taxon>Pterocarpus clade</taxon>
        <taxon>Stylosanthes</taxon>
    </lineage>
</organism>
<dbReference type="Proteomes" id="UP001341840">
    <property type="component" value="Unassembled WGS sequence"/>
</dbReference>
<evidence type="ECO:0000313" key="2">
    <source>
        <dbReference type="EMBL" id="MED6133093.1"/>
    </source>
</evidence>
<name>A0ABU6SAC2_9FABA</name>
<comment type="caution">
    <text evidence="2">The sequence shown here is derived from an EMBL/GenBank/DDBJ whole genome shotgun (WGS) entry which is preliminary data.</text>
</comment>
<keyword evidence="3" id="KW-1185">Reference proteome</keyword>
<evidence type="ECO:0000256" key="1">
    <source>
        <dbReference type="SAM" id="MobiDB-lite"/>
    </source>
</evidence>
<reference evidence="2 3" key="1">
    <citation type="journal article" date="2023" name="Plants (Basel)">
        <title>Bridging the Gap: Combining Genomics and Transcriptomics Approaches to Understand Stylosanthes scabra, an Orphan Legume from the Brazilian Caatinga.</title>
        <authorList>
            <person name="Ferreira-Neto J.R.C."/>
            <person name="da Silva M.D."/>
            <person name="Binneck E."/>
            <person name="de Melo N.F."/>
            <person name="da Silva R.H."/>
            <person name="de Melo A.L.T.M."/>
            <person name="Pandolfi V."/>
            <person name="Bustamante F.O."/>
            <person name="Brasileiro-Vidal A.C."/>
            <person name="Benko-Iseppon A.M."/>
        </authorList>
    </citation>
    <scope>NUCLEOTIDE SEQUENCE [LARGE SCALE GENOMIC DNA]</scope>
    <source>
        <tissue evidence="2">Leaves</tissue>
    </source>
</reference>
<dbReference type="EMBL" id="JASCZI010060507">
    <property type="protein sequence ID" value="MED6133093.1"/>
    <property type="molecule type" value="Genomic_DNA"/>
</dbReference>